<dbReference type="InterPro" id="IPR036390">
    <property type="entry name" value="WH_DNA-bd_sf"/>
</dbReference>
<dbReference type="CDD" id="cd00090">
    <property type="entry name" value="HTH_ARSR"/>
    <property type="match status" value="1"/>
</dbReference>
<dbReference type="InterPro" id="IPR011991">
    <property type="entry name" value="ArsR-like_HTH"/>
</dbReference>
<dbReference type="EMBL" id="LAZR01029341">
    <property type="protein sequence ID" value="KKL59869.1"/>
    <property type="molecule type" value="Genomic_DNA"/>
</dbReference>
<dbReference type="SUPFAM" id="SSF46785">
    <property type="entry name" value="Winged helix' DNA-binding domain"/>
    <property type="match status" value="1"/>
</dbReference>
<feature type="region of interest" description="Disordered" evidence="1">
    <location>
        <begin position="353"/>
        <end position="373"/>
    </location>
</feature>
<dbReference type="SUPFAM" id="SSF52540">
    <property type="entry name" value="P-loop containing nucleoside triphosphate hydrolases"/>
    <property type="match status" value="1"/>
</dbReference>
<dbReference type="Pfam" id="PF13481">
    <property type="entry name" value="AAA_25"/>
    <property type="match status" value="1"/>
</dbReference>
<proteinExistence type="predicted"/>
<dbReference type="AlphaFoldDB" id="A0A0F9DDZ2"/>
<evidence type="ECO:0000313" key="2">
    <source>
        <dbReference type="EMBL" id="KKL59869.1"/>
    </source>
</evidence>
<evidence type="ECO:0000256" key="1">
    <source>
        <dbReference type="SAM" id="MobiDB-lite"/>
    </source>
</evidence>
<accession>A0A0F9DDZ2</accession>
<gene>
    <name evidence="2" type="ORF">LCGC14_2210990</name>
</gene>
<feature type="non-terminal residue" evidence="2">
    <location>
        <position position="1"/>
    </location>
</feature>
<sequence>CVGTDYEEVINVRGYATPSPLHSGCYDVLTEDKVYPIAAHYFLRNSTGDRSIDNGSGPYSLQHSSLSLRDYLKAVERFHAPWHTTAEILELADKEEDWAWEPFVLFGGLTLLIADSGAGKSTFTTSLLNSVLQGEPFLDFPTHRARVFYVSEESVKGIRRRTESPEPSAVQSSELIHWMYWGQKVKTKVKDASGAILKDGKGEDLVAWSPVTWPVIREEVELAIEQFNRTSPQRLPALLVIDTLSFWLEMDDSSGAMDVIGALKPLREFAAETGIAILGLHHSNRQVEQTGKHTKASYLGSIQWKAQSDVMLLLQYAPASLADPLSNDPRILEMEKTRYDEVPDLRLRYNPHQGYYRDGSESSTPGGGLNDTDRKVLALHPKLKEGSIKQKDLATEAGLNPSQVSRSLKKLKAKGEIA</sequence>
<dbReference type="InterPro" id="IPR027417">
    <property type="entry name" value="P-loop_NTPase"/>
</dbReference>
<reference evidence="2" key="1">
    <citation type="journal article" date="2015" name="Nature">
        <title>Complex archaea that bridge the gap between prokaryotes and eukaryotes.</title>
        <authorList>
            <person name="Spang A."/>
            <person name="Saw J.H."/>
            <person name="Jorgensen S.L."/>
            <person name="Zaremba-Niedzwiedzka K."/>
            <person name="Martijn J."/>
            <person name="Lind A.E."/>
            <person name="van Eijk R."/>
            <person name="Schleper C."/>
            <person name="Guy L."/>
            <person name="Ettema T.J."/>
        </authorList>
    </citation>
    <scope>NUCLEOTIDE SEQUENCE</scope>
</reference>
<dbReference type="Pfam" id="PF13412">
    <property type="entry name" value="HTH_24"/>
    <property type="match status" value="1"/>
</dbReference>
<feature type="region of interest" description="Disordered" evidence="1">
    <location>
        <begin position="387"/>
        <end position="418"/>
    </location>
</feature>
<name>A0A0F9DDZ2_9ZZZZ</name>
<protein>
    <submittedName>
        <fullName evidence="2">Uncharacterized protein</fullName>
    </submittedName>
</protein>
<dbReference type="Gene3D" id="3.40.50.300">
    <property type="entry name" value="P-loop containing nucleotide triphosphate hydrolases"/>
    <property type="match status" value="1"/>
</dbReference>
<comment type="caution">
    <text evidence="2">The sequence shown here is derived from an EMBL/GenBank/DDBJ whole genome shotgun (WGS) entry which is preliminary data.</text>
</comment>
<organism evidence="2">
    <name type="scientific">marine sediment metagenome</name>
    <dbReference type="NCBI Taxonomy" id="412755"/>
    <lineage>
        <taxon>unclassified sequences</taxon>
        <taxon>metagenomes</taxon>
        <taxon>ecological metagenomes</taxon>
    </lineage>
</organism>